<sequence length="316" mass="32737">MNGETGRSDALFAGIDIGGTSIKWMIVDSKGRMLFEGSAPTDPDSVARQSAELAGDLVSAHPAIAGLGACCPGIVDEDRGIVVYASNLDLREADLRLELEEAAGRPTRLLHDGRSAGLAEGLLGAGRGASSFVMIPIGTGISAALCFGGDLWAGASFSSGEIGHSPVFPEGEACACGQRGCLEVYASAKGLVRRYRAAGGEAAGARGVEARLGEDPRADEVWAEAVDALAISLTQMTFALDPERFVIGGGLSRAGDVLLGPLRRELASRLRWRKAPEVVRAGLGSAAGRWGALIAAARAVGSECYREWSVLERAVS</sequence>
<dbReference type="RefSeq" id="WP_343058780.1">
    <property type="nucleotide sequence ID" value="NZ_JACHMK010000001.1"/>
</dbReference>
<dbReference type="SUPFAM" id="SSF53067">
    <property type="entry name" value="Actin-like ATPase domain"/>
    <property type="match status" value="1"/>
</dbReference>
<comment type="similarity">
    <text evidence="1">Belongs to the ROK (NagC/XylR) family.</text>
</comment>
<comment type="caution">
    <text evidence="2">The sequence shown here is derived from an EMBL/GenBank/DDBJ whole genome shotgun (WGS) entry which is preliminary data.</text>
</comment>
<dbReference type="EMBL" id="JACHMK010000001">
    <property type="protein sequence ID" value="MBB6335162.1"/>
    <property type="molecule type" value="Genomic_DNA"/>
</dbReference>
<dbReference type="InterPro" id="IPR043129">
    <property type="entry name" value="ATPase_NBD"/>
</dbReference>
<dbReference type="EC" id="2.7.1.2" evidence="2"/>
<dbReference type="GO" id="GO:0004340">
    <property type="term" value="F:glucokinase activity"/>
    <property type="evidence" value="ECO:0007669"/>
    <property type="project" value="UniProtKB-EC"/>
</dbReference>
<accession>A0A923E5G2</accession>
<evidence type="ECO:0000313" key="3">
    <source>
        <dbReference type="Proteomes" id="UP000617426"/>
    </source>
</evidence>
<gene>
    <name evidence="2" type="ORF">HD592_001727</name>
</gene>
<evidence type="ECO:0000313" key="2">
    <source>
        <dbReference type="EMBL" id="MBB6335162.1"/>
    </source>
</evidence>
<dbReference type="Proteomes" id="UP000617426">
    <property type="component" value="Unassembled WGS sequence"/>
</dbReference>
<dbReference type="PANTHER" id="PTHR18964:SF149">
    <property type="entry name" value="BIFUNCTIONAL UDP-N-ACETYLGLUCOSAMINE 2-EPIMERASE_N-ACETYLMANNOSAMINE KINASE"/>
    <property type="match status" value="1"/>
</dbReference>
<keyword evidence="3" id="KW-1185">Reference proteome</keyword>
<evidence type="ECO:0000256" key="1">
    <source>
        <dbReference type="ARBA" id="ARBA00006479"/>
    </source>
</evidence>
<protein>
    <submittedName>
        <fullName evidence="2">Glucokinase</fullName>
        <ecNumber evidence="2">2.7.1.2</ecNumber>
    </submittedName>
</protein>
<dbReference type="AlphaFoldDB" id="A0A923E5G2"/>
<organism evidence="2 3">
    <name type="scientific">Schaalia hyovaginalis</name>
    <dbReference type="NCBI Taxonomy" id="29316"/>
    <lineage>
        <taxon>Bacteria</taxon>
        <taxon>Bacillati</taxon>
        <taxon>Actinomycetota</taxon>
        <taxon>Actinomycetes</taxon>
        <taxon>Actinomycetales</taxon>
        <taxon>Actinomycetaceae</taxon>
        <taxon>Schaalia</taxon>
    </lineage>
</organism>
<keyword evidence="2" id="KW-0808">Transferase</keyword>
<dbReference type="InterPro" id="IPR000600">
    <property type="entry name" value="ROK"/>
</dbReference>
<dbReference type="Pfam" id="PF00480">
    <property type="entry name" value="ROK"/>
    <property type="match status" value="1"/>
</dbReference>
<dbReference type="Gene3D" id="3.30.420.40">
    <property type="match status" value="2"/>
</dbReference>
<name>A0A923E5G2_9ACTO</name>
<reference evidence="2" key="1">
    <citation type="submission" date="2020-08" db="EMBL/GenBank/DDBJ databases">
        <title>Sequencing the genomes of 1000 actinobacteria strains.</title>
        <authorList>
            <person name="Klenk H.-P."/>
        </authorList>
    </citation>
    <scope>NUCLEOTIDE SEQUENCE</scope>
    <source>
        <strain evidence="2">DSM 10695</strain>
    </source>
</reference>
<dbReference type="PANTHER" id="PTHR18964">
    <property type="entry name" value="ROK (REPRESSOR, ORF, KINASE) FAMILY"/>
    <property type="match status" value="1"/>
</dbReference>
<proteinExistence type="inferred from homology"/>